<organism evidence="2 3">
    <name type="scientific">Blyttiomyces helicus</name>
    <dbReference type="NCBI Taxonomy" id="388810"/>
    <lineage>
        <taxon>Eukaryota</taxon>
        <taxon>Fungi</taxon>
        <taxon>Fungi incertae sedis</taxon>
        <taxon>Chytridiomycota</taxon>
        <taxon>Chytridiomycota incertae sedis</taxon>
        <taxon>Chytridiomycetes</taxon>
        <taxon>Chytridiomycetes incertae sedis</taxon>
        <taxon>Blyttiomyces</taxon>
    </lineage>
</organism>
<dbReference type="AlphaFoldDB" id="A0A4V1IQ20"/>
<gene>
    <name evidence="2" type="ORF">BDK51DRAFT_27939</name>
</gene>
<reference evidence="3" key="1">
    <citation type="journal article" date="2018" name="Nat. Microbiol.">
        <title>Leveraging single-cell genomics to expand the fungal tree of life.</title>
        <authorList>
            <person name="Ahrendt S.R."/>
            <person name="Quandt C.A."/>
            <person name="Ciobanu D."/>
            <person name="Clum A."/>
            <person name="Salamov A."/>
            <person name="Andreopoulos B."/>
            <person name="Cheng J.F."/>
            <person name="Woyke T."/>
            <person name="Pelin A."/>
            <person name="Henrissat B."/>
            <person name="Reynolds N.K."/>
            <person name="Benny G.L."/>
            <person name="Smith M.E."/>
            <person name="James T.Y."/>
            <person name="Grigoriev I.V."/>
        </authorList>
    </citation>
    <scope>NUCLEOTIDE SEQUENCE [LARGE SCALE GENOMIC DNA]</scope>
</reference>
<feature type="region of interest" description="Disordered" evidence="1">
    <location>
        <begin position="277"/>
        <end position="354"/>
    </location>
</feature>
<dbReference type="SUPFAM" id="SSF56112">
    <property type="entry name" value="Protein kinase-like (PK-like)"/>
    <property type="match status" value="1"/>
</dbReference>
<dbReference type="EMBL" id="KZ999483">
    <property type="protein sequence ID" value="RKO85027.1"/>
    <property type="molecule type" value="Genomic_DNA"/>
</dbReference>
<dbReference type="Proteomes" id="UP000269721">
    <property type="component" value="Unassembled WGS sequence"/>
</dbReference>
<evidence type="ECO:0000256" key="1">
    <source>
        <dbReference type="SAM" id="MobiDB-lite"/>
    </source>
</evidence>
<evidence type="ECO:0008006" key="4">
    <source>
        <dbReference type="Google" id="ProtNLM"/>
    </source>
</evidence>
<sequence length="524" mass="57811">MAAPSNNGLLRVGNLTFVPVDPTEFFAEAAPNIETAREYDVGRPTLKTYKNCTPTSVTHWAGFEQAALQWEPTINRTHMPNWSISTYAEDEESMNLQLLDGHRQIFHFCTPFSPPGQDTPEGWVTDYVLANVRSTNTAVRPDTLFFRRTRRPDGTHSKRSLFMIELKRPAIFDEVPSDDPLHLSYYGRSATPGAFIAPEVRTRVRSVVEQAFVYLRDLGLTYGAISTYRTTFFLRRSPGNHLQISDPVFSATEGTTKPTWRRALGYALDLALSEYPFPDPDPAPAPVPAPVPDAPIPATGQGTGGPSSHDSHPSHAGPHTRSQARQGRSMGTREGLQDGEAADEADDEGYRSPELKELPASAVVVDRDALIGMGAFGPCCRGIFFGEPAALKRCDLWKTPDGARQLTAEIDAYENLEELWDVAVVRFLGGGICCGLGVVATEEARPGRLPVDHFSQFAPEDLELVRAALEKIHAKGYIHGDVDPRNIVFAYDPARGRRALFIDLSCARAAQEEERVEEMEMLDV</sequence>
<dbReference type="PANTHER" id="PTHR37171:SF1">
    <property type="entry name" value="SERINE_THREONINE-PROTEIN KINASE YRZF-RELATED"/>
    <property type="match status" value="1"/>
</dbReference>
<dbReference type="Gene3D" id="1.10.510.10">
    <property type="entry name" value="Transferase(Phosphotransferase) domain 1"/>
    <property type="match status" value="1"/>
</dbReference>
<evidence type="ECO:0000313" key="2">
    <source>
        <dbReference type="EMBL" id="RKO85027.1"/>
    </source>
</evidence>
<proteinExistence type="predicted"/>
<name>A0A4V1IQ20_9FUNG</name>
<dbReference type="OrthoDB" id="4062651at2759"/>
<dbReference type="InterPro" id="IPR011009">
    <property type="entry name" value="Kinase-like_dom_sf"/>
</dbReference>
<accession>A0A4V1IQ20</accession>
<feature type="compositionally biased region" description="Pro residues" evidence="1">
    <location>
        <begin position="277"/>
        <end position="295"/>
    </location>
</feature>
<evidence type="ECO:0000313" key="3">
    <source>
        <dbReference type="Proteomes" id="UP000269721"/>
    </source>
</evidence>
<dbReference type="InterPro" id="IPR052396">
    <property type="entry name" value="Meiotic_Drive_Suppr_Kinase"/>
</dbReference>
<dbReference type="PANTHER" id="PTHR37171">
    <property type="entry name" value="SERINE/THREONINE-PROTEIN KINASE YRZF-RELATED"/>
    <property type="match status" value="1"/>
</dbReference>
<protein>
    <recommendedName>
        <fullName evidence="4">Protein kinase domain-containing protein</fullName>
    </recommendedName>
</protein>
<keyword evidence="3" id="KW-1185">Reference proteome</keyword>